<dbReference type="PROSITE" id="PS00895">
    <property type="entry name" value="3_HYDROXYISOBUT_DH"/>
    <property type="match status" value="1"/>
</dbReference>
<dbReference type="InterPro" id="IPR008927">
    <property type="entry name" value="6-PGluconate_DH-like_C_sf"/>
</dbReference>
<dbReference type="Pfam" id="PF03446">
    <property type="entry name" value="NAD_binding_2"/>
    <property type="match status" value="1"/>
</dbReference>
<keyword evidence="3 5" id="KW-0560">Oxidoreductase</keyword>
<dbReference type="RefSeq" id="WP_418158790.1">
    <property type="nucleotide sequence ID" value="NZ_JBBLZC010000005.1"/>
</dbReference>
<evidence type="ECO:0000256" key="3">
    <source>
        <dbReference type="ARBA" id="ARBA00023002"/>
    </source>
</evidence>
<dbReference type="Proteomes" id="UP001375743">
    <property type="component" value="Unassembled WGS sequence"/>
</dbReference>
<evidence type="ECO:0000256" key="5">
    <source>
        <dbReference type="RuleBase" id="RU910714"/>
    </source>
</evidence>
<comment type="similarity">
    <text evidence="1 5">Belongs to the HIBADH-related family.</text>
</comment>
<dbReference type="InterPro" id="IPR002204">
    <property type="entry name" value="3-OH-isobutyrate_DH-rel_CS"/>
</dbReference>
<proteinExistence type="inferred from homology"/>
<evidence type="ECO:0000256" key="1">
    <source>
        <dbReference type="ARBA" id="ARBA00009080"/>
    </source>
</evidence>
<dbReference type="InterPro" id="IPR015815">
    <property type="entry name" value="HIBADH-related"/>
</dbReference>
<sequence length="336" mass="34830">MCLRTRWRRCSRRCRRGSWLWTGRASEPGRPRRGWKEAHMATIGFIGLGHMGLPMARNLLKAGHVVQGFDLSTAAVNALATAGGVPAGSIAKVVADADIVVTMLPEGRHVRTVYLDQGGVFLSAPTSALLVDCSTIDVETARTVNAAAAARGFTMVDAPVSGGVAGAEAGTLTFMVGGTEAAFARAEPILAAMGKAVIHAGPAGNGQAAKICNNMMLGIQMISVCEAMALAMKLGLAPEKLFEISSRSSGQCWSLTSYCPVPGPVPTSPANRGYEPGFATAMMLKDLRLAQAAAQGVAASTPLGAEAYQLYNLFAASGNEGLDFSAIIKMMIGSAA</sequence>
<feature type="domain" description="3-hydroxyisobutyrate dehydrogenase-like NAD-binding" evidence="7">
    <location>
        <begin position="204"/>
        <end position="330"/>
    </location>
</feature>
<evidence type="ECO:0000313" key="8">
    <source>
        <dbReference type="EMBL" id="MEK0082942.1"/>
    </source>
</evidence>
<organism evidence="8 9">
    <name type="scientific">Benzoatithermus flavus</name>
    <dbReference type="NCBI Taxonomy" id="3108223"/>
    <lineage>
        <taxon>Bacteria</taxon>
        <taxon>Pseudomonadati</taxon>
        <taxon>Pseudomonadota</taxon>
        <taxon>Alphaproteobacteria</taxon>
        <taxon>Geminicoccales</taxon>
        <taxon>Geminicoccaceae</taxon>
        <taxon>Benzoatithermus</taxon>
    </lineage>
</organism>
<reference evidence="8 9" key="1">
    <citation type="submission" date="2024-01" db="EMBL/GenBank/DDBJ databases">
        <title>Multi-omics insights into the function and evolution of sodium benzoate biodegradation pathways in Benzoatithermus flavus gen. nov., sp. nov. from hot spring.</title>
        <authorList>
            <person name="Hu C.-J."/>
            <person name="Li W.-J."/>
        </authorList>
    </citation>
    <scope>NUCLEOTIDE SEQUENCE [LARGE SCALE GENOMIC DNA]</scope>
    <source>
        <strain evidence="8 9">SYSU G07066</strain>
    </source>
</reference>
<dbReference type="InterPro" id="IPR013328">
    <property type="entry name" value="6PGD_dom2"/>
</dbReference>
<name>A0ABU8XP13_9PROT</name>
<dbReference type="PANTHER" id="PTHR22981">
    <property type="entry name" value="3-HYDROXYISOBUTYRATE DEHYDROGENASE-RELATED"/>
    <property type="match status" value="1"/>
</dbReference>
<dbReference type="InterPro" id="IPR036291">
    <property type="entry name" value="NAD(P)-bd_dom_sf"/>
</dbReference>
<dbReference type="Gene3D" id="3.40.50.720">
    <property type="entry name" value="NAD(P)-binding Rossmann-like Domain"/>
    <property type="match status" value="1"/>
</dbReference>
<keyword evidence="9" id="KW-1185">Reference proteome</keyword>
<accession>A0ABU8XP13</accession>
<dbReference type="SUPFAM" id="SSF51735">
    <property type="entry name" value="NAD(P)-binding Rossmann-fold domains"/>
    <property type="match status" value="1"/>
</dbReference>
<dbReference type="InterPro" id="IPR011548">
    <property type="entry name" value="HIBADH"/>
</dbReference>
<dbReference type="EC" id="1.1.1.31" evidence="5"/>
<dbReference type="GO" id="GO:0008442">
    <property type="term" value="F:3-hydroxyisobutyrate dehydrogenase activity"/>
    <property type="evidence" value="ECO:0007669"/>
    <property type="project" value="UniProtKB-EC"/>
</dbReference>
<dbReference type="NCBIfam" id="TIGR01692">
    <property type="entry name" value="HIBADH"/>
    <property type="match status" value="1"/>
</dbReference>
<evidence type="ECO:0000313" key="9">
    <source>
        <dbReference type="Proteomes" id="UP001375743"/>
    </source>
</evidence>
<comment type="caution">
    <text evidence="8">The sequence shown here is derived from an EMBL/GenBank/DDBJ whole genome shotgun (WGS) entry which is preliminary data.</text>
</comment>
<feature type="domain" description="6-phosphogluconate dehydrogenase NADP-binding" evidence="6">
    <location>
        <begin position="42"/>
        <end position="201"/>
    </location>
</feature>
<dbReference type="InterPro" id="IPR029154">
    <property type="entry name" value="HIBADH-like_NADP-bd"/>
</dbReference>
<dbReference type="Gene3D" id="1.10.1040.10">
    <property type="entry name" value="N-(1-d-carboxylethyl)-l-norvaline Dehydrogenase, domain 2"/>
    <property type="match status" value="1"/>
</dbReference>
<evidence type="ECO:0000256" key="2">
    <source>
        <dbReference type="ARBA" id="ARBA00022456"/>
    </source>
</evidence>
<dbReference type="EMBL" id="JBBLZC010000005">
    <property type="protein sequence ID" value="MEK0082942.1"/>
    <property type="molecule type" value="Genomic_DNA"/>
</dbReference>
<dbReference type="PANTHER" id="PTHR22981:SF7">
    <property type="entry name" value="3-HYDROXYISOBUTYRATE DEHYDROGENASE, MITOCHONDRIAL"/>
    <property type="match status" value="1"/>
</dbReference>
<dbReference type="PIRSF" id="PIRSF000103">
    <property type="entry name" value="HIBADH"/>
    <property type="match status" value="1"/>
</dbReference>
<dbReference type="InterPro" id="IPR006115">
    <property type="entry name" value="6PGDH_NADP-bd"/>
</dbReference>
<evidence type="ECO:0000256" key="4">
    <source>
        <dbReference type="ARBA" id="ARBA00023027"/>
    </source>
</evidence>
<gene>
    <name evidence="8" type="primary">mmsB</name>
    <name evidence="8" type="ORF">U1T56_07255</name>
</gene>
<dbReference type="Pfam" id="PF14833">
    <property type="entry name" value="NAD_binding_11"/>
    <property type="match status" value="1"/>
</dbReference>
<comment type="pathway">
    <text evidence="5">Amino-acid degradation; L-valine degradation.</text>
</comment>
<comment type="catalytic activity">
    <reaction evidence="5">
        <text>3-hydroxy-2-methylpropanoate + NAD(+) = 2-methyl-3-oxopropanoate + NADH + H(+)</text>
        <dbReference type="Rhea" id="RHEA:17681"/>
        <dbReference type="ChEBI" id="CHEBI:11805"/>
        <dbReference type="ChEBI" id="CHEBI:15378"/>
        <dbReference type="ChEBI" id="CHEBI:57540"/>
        <dbReference type="ChEBI" id="CHEBI:57700"/>
        <dbReference type="ChEBI" id="CHEBI:57945"/>
        <dbReference type="EC" id="1.1.1.31"/>
    </reaction>
</comment>
<evidence type="ECO:0000259" key="7">
    <source>
        <dbReference type="Pfam" id="PF14833"/>
    </source>
</evidence>
<dbReference type="SUPFAM" id="SSF48179">
    <property type="entry name" value="6-phosphogluconate dehydrogenase C-terminal domain-like"/>
    <property type="match status" value="1"/>
</dbReference>
<protein>
    <recommendedName>
        <fullName evidence="5">3-hydroxyisobutyrate dehydrogenase</fullName>
        <shortName evidence="5">HIBADH</shortName>
        <ecNumber evidence="5">1.1.1.31</ecNumber>
    </recommendedName>
</protein>
<evidence type="ECO:0000259" key="6">
    <source>
        <dbReference type="Pfam" id="PF03446"/>
    </source>
</evidence>
<keyword evidence="2 5" id="KW-0101">Branched-chain amino acid catabolism</keyword>
<keyword evidence="4 5" id="KW-0520">NAD</keyword>